<keyword evidence="4" id="KW-0997">Cell inner membrane</keyword>
<name>A0A1E3RBU9_MYCFV</name>
<evidence type="ECO:0000256" key="4">
    <source>
        <dbReference type="ARBA" id="ARBA00022519"/>
    </source>
</evidence>
<dbReference type="InterPro" id="IPR001851">
    <property type="entry name" value="ABC_transp_permease"/>
</dbReference>
<dbReference type="EMBL" id="MIHA01000028">
    <property type="protein sequence ID" value="ODQ86872.1"/>
    <property type="molecule type" value="Genomic_DNA"/>
</dbReference>
<keyword evidence="7 11" id="KW-1133">Transmembrane helix</keyword>
<evidence type="ECO:0000256" key="11">
    <source>
        <dbReference type="SAM" id="Phobius"/>
    </source>
</evidence>
<organism evidence="12 13">
    <name type="scientific">Mycolicibacterium flavescens</name>
    <name type="common">Mycobacterium flavescens</name>
    <dbReference type="NCBI Taxonomy" id="1776"/>
    <lineage>
        <taxon>Bacteria</taxon>
        <taxon>Bacillati</taxon>
        <taxon>Actinomycetota</taxon>
        <taxon>Actinomycetes</taxon>
        <taxon>Mycobacteriales</taxon>
        <taxon>Mycobacteriaceae</taxon>
        <taxon>Mycolicibacterium</taxon>
    </lineage>
</organism>
<proteinExistence type="predicted"/>
<feature type="transmembrane region" description="Helical" evidence="11">
    <location>
        <begin position="41"/>
        <end position="60"/>
    </location>
</feature>
<keyword evidence="8 11" id="KW-0472">Membrane</keyword>
<gene>
    <name evidence="12" type="ORF">BHQ18_26085</name>
</gene>
<evidence type="ECO:0000313" key="13">
    <source>
        <dbReference type="Proteomes" id="UP000094053"/>
    </source>
</evidence>
<dbReference type="AlphaFoldDB" id="A0A1E3RBU9"/>
<dbReference type="CDD" id="cd06579">
    <property type="entry name" value="TM_PBP1_transp_AraH_like"/>
    <property type="match status" value="1"/>
</dbReference>
<keyword evidence="13" id="KW-1185">Reference proteome</keyword>
<dbReference type="Proteomes" id="UP000094053">
    <property type="component" value="Unassembled WGS sequence"/>
</dbReference>
<comment type="subcellular location">
    <subcellularLocation>
        <location evidence="1">Cell membrane</location>
        <topology evidence="1">Multi-pass membrane protein</topology>
    </subcellularLocation>
</comment>
<comment type="function">
    <text evidence="9">Part of the binding-protein-dependent transport system for D-xylose. Probably responsible for the translocation of the substrate across the membrane.</text>
</comment>
<dbReference type="GO" id="GO:0005886">
    <property type="term" value="C:plasma membrane"/>
    <property type="evidence" value="ECO:0007669"/>
    <property type="project" value="UniProtKB-SubCell"/>
</dbReference>
<keyword evidence="5" id="KW-0762">Sugar transport</keyword>
<feature type="transmembrane region" description="Helical" evidence="11">
    <location>
        <begin position="370"/>
        <end position="387"/>
    </location>
</feature>
<feature type="transmembrane region" description="Helical" evidence="11">
    <location>
        <begin position="121"/>
        <end position="142"/>
    </location>
</feature>
<evidence type="ECO:0000313" key="12">
    <source>
        <dbReference type="EMBL" id="ODQ86872.1"/>
    </source>
</evidence>
<dbReference type="PANTHER" id="PTHR32196:SF32">
    <property type="entry name" value="XYLOSE TRANSPORT SYSTEM PERMEASE PROTEIN XYLH"/>
    <property type="match status" value="1"/>
</dbReference>
<dbReference type="STRING" id="1776.BHQ18_26085"/>
<evidence type="ECO:0000256" key="5">
    <source>
        <dbReference type="ARBA" id="ARBA00022597"/>
    </source>
</evidence>
<feature type="transmembrane region" description="Helical" evidence="11">
    <location>
        <begin position="345"/>
        <end position="363"/>
    </location>
</feature>
<comment type="caution">
    <text evidence="12">The sequence shown here is derived from an EMBL/GenBank/DDBJ whole genome shotgun (WGS) entry which is preliminary data.</text>
</comment>
<feature type="transmembrane region" description="Helical" evidence="11">
    <location>
        <begin position="190"/>
        <end position="209"/>
    </location>
</feature>
<dbReference type="Pfam" id="PF02653">
    <property type="entry name" value="BPD_transp_2"/>
    <property type="match status" value="1"/>
</dbReference>
<accession>A0A1E3RBU9</accession>
<feature type="transmembrane region" description="Helical" evidence="11">
    <location>
        <begin position="262"/>
        <end position="281"/>
    </location>
</feature>
<feature type="transmembrane region" description="Helical" evidence="11">
    <location>
        <begin position="97"/>
        <end position="115"/>
    </location>
</feature>
<evidence type="ECO:0000256" key="7">
    <source>
        <dbReference type="ARBA" id="ARBA00022989"/>
    </source>
</evidence>
<reference evidence="13" key="1">
    <citation type="submission" date="2016-09" db="EMBL/GenBank/DDBJ databases">
        <authorList>
            <person name="Greninger A.L."/>
            <person name="Jerome K.R."/>
            <person name="Mcnair B."/>
            <person name="Wallis C."/>
            <person name="Fang F."/>
        </authorList>
    </citation>
    <scope>NUCLEOTIDE SEQUENCE [LARGE SCALE GENOMIC DNA]</scope>
    <source>
        <strain evidence="13">M6</strain>
    </source>
</reference>
<feature type="transmembrane region" description="Helical" evidence="11">
    <location>
        <begin position="151"/>
        <end position="170"/>
    </location>
</feature>
<dbReference type="RefSeq" id="WP_069416578.1">
    <property type="nucleotide sequence ID" value="NZ_JACKUL010000040.1"/>
</dbReference>
<evidence type="ECO:0000256" key="1">
    <source>
        <dbReference type="ARBA" id="ARBA00004651"/>
    </source>
</evidence>
<keyword evidence="6 11" id="KW-0812">Transmembrane</keyword>
<evidence type="ECO:0000256" key="6">
    <source>
        <dbReference type="ARBA" id="ARBA00022692"/>
    </source>
</evidence>
<keyword evidence="3" id="KW-1003">Cell membrane</keyword>
<dbReference type="OrthoDB" id="3468954at2"/>
<evidence type="ECO:0000256" key="3">
    <source>
        <dbReference type="ARBA" id="ARBA00022475"/>
    </source>
</evidence>
<feature type="transmembrane region" description="Helical" evidence="11">
    <location>
        <begin position="72"/>
        <end position="92"/>
    </location>
</feature>
<protein>
    <recommendedName>
        <fullName evidence="10">Xylose transport system permease protein XylH</fullName>
    </recommendedName>
</protein>
<evidence type="ECO:0000256" key="9">
    <source>
        <dbReference type="ARBA" id="ARBA00035611"/>
    </source>
</evidence>
<dbReference type="PANTHER" id="PTHR32196">
    <property type="entry name" value="ABC TRANSPORTER PERMEASE PROTEIN YPHD-RELATED-RELATED"/>
    <property type="match status" value="1"/>
</dbReference>
<feature type="transmembrane region" description="Helical" evidence="11">
    <location>
        <begin position="393"/>
        <end position="411"/>
    </location>
</feature>
<evidence type="ECO:0000256" key="8">
    <source>
        <dbReference type="ARBA" id="ARBA00023136"/>
    </source>
</evidence>
<dbReference type="GO" id="GO:0022857">
    <property type="term" value="F:transmembrane transporter activity"/>
    <property type="evidence" value="ECO:0007669"/>
    <property type="project" value="InterPro"/>
</dbReference>
<feature type="transmembrane region" description="Helical" evidence="11">
    <location>
        <begin position="230"/>
        <end position="250"/>
    </location>
</feature>
<sequence length="422" mass="42946">MTAVRTEPALDPGFSADTRADETFGDAVRGYLRRVRGGDMGSLPAVLGLIVLFIVFGLANDRFLSALNLANLITQAGAICVLAMGLVFVLLVGDIDLSAGVAGGVAACTMGLAVVNMNWPWWSALLAGIACGAVIGLAIGLLRAKLGIPSFVVTLAFFLGLQGVTLKLIGEGGSVRVDDPVIRGLTISNLPVTAGWAVAAVVVIGYAALEFGQHRRKKTLQLSHSPVGVVAARVAAVAAVVLGVTYVLSVNRSVSAATEIRGIPYVLPLILVLLIAMTVVLKRTSYGRHIYAVGGNAEAARRAGISVNRIRVSVFVVCSSLAALSGIIAASYAGKVSASSGGGNTLLYAVGAAVIGGTSLFGGKGRAVDAVIGGVVVATIANGLGLLNQSSYINFLVTGAVLLLAASVDAISRRRRSTTGLG</sequence>
<feature type="transmembrane region" description="Helical" evidence="11">
    <location>
        <begin position="312"/>
        <end position="333"/>
    </location>
</feature>
<keyword evidence="2" id="KW-0813">Transport</keyword>
<evidence type="ECO:0000256" key="10">
    <source>
        <dbReference type="ARBA" id="ARBA00035686"/>
    </source>
</evidence>
<evidence type="ECO:0000256" key="2">
    <source>
        <dbReference type="ARBA" id="ARBA00022448"/>
    </source>
</evidence>